<protein>
    <recommendedName>
        <fullName evidence="3">Zn(2)-C6 fungal-type domain-containing protein</fullName>
    </recommendedName>
</protein>
<dbReference type="GO" id="GO:0000981">
    <property type="term" value="F:DNA-binding transcription factor activity, RNA polymerase II-specific"/>
    <property type="evidence" value="ECO:0007669"/>
    <property type="project" value="InterPro"/>
</dbReference>
<name>W9NTQ4_FUSOX</name>
<evidence type="ECO:0000259" key="3">
    <source>
        <dbReference type="Pfam" id="PF00172"/>
    </source>
</evidence>
<dbReference type="InterPro" id="IPR001138">
    <property type="entry name" value="Zn2Cys6_DnaBD"/>
</dbReference>
<dbReference type="Proteomes" id="UP000030751">
    <property type="component" value="Unassembled WGS sequence"/>
</dbReference>
<dbReference type="CDD" id="cd00067">
    <property type="entry name" value="GAL4"/>
    <property type="match status" value="1"/>
</dbReference>
<reference evidence="4" key="2">
    <citation type="submission" date="2012-05" db="EMBL/GenBank/DDBJ databases">
        <title>Annotation of the Genome Sequence of Fusarium oxysporum HDV247.</title>
        <authorList>
            <consortium name="The Broad Institute Genomics Platform"/>
            <person name="Ma L.-J."/>
            <person name="Corby-Kistler H."/>
            <person name="Broz K."/>
            <person name="Gale L.R."/>
            <person name="Jonkers W."/>
            <person name="O'Donnell K."/>
            <person name="Ploetz R."/>
            <person name="Steinberg C."/>
            <person name="Schwartz D.C."/>
            <person name="VanEtten H."/>
            <person name="Zhou S."/>
            <person name="Young S.K."/>
            <person name="Zeng Q."/>
            <person name="Gargeya S."/>
            <person name="Fitzgerald M."/>
            <person name="Abouelleil A."/>
            <person name="Alvarado L."/>
            <person name="Chapman S.B."/>
            <person name="Gainer-Dewar J."/>
            <person name="Goldberg J."/>
            <person name="Griggs A."/>
            <person name="Gujja S."/>
            <person name="Hansen M."/>
            <person name="Howarth C."/>
            <person name="Imamovic A."/>
            <person name="Ireland A."/>
            <person name="Larimer J."/>
            <person name="McCowan C."/>
            <person name="Murphy C."/>
            <person name="Pearson M."/>
            <person name="Poon T.W."/>
            <person name="Priest M."/>
            <person name="Roberts A."/>
            <person name="Saif S."/>
            <person name="Shea T."/>
            <person name="Sykes S."/>
            <person name="Wortman J."/>
            <person name="Nusbaum C."/>
            <person name="Birren B."/>
        </authorList>
    </citation>
    <scope>NUCLEOTIDE SEQUENCE</scope>
    <source>
        <strain evidence="4">HDV247</strain>
    </source>
</reference>
<feature type="compositionally biased region" description="Polar residues" evidence="2">
    <location>
        <begin position="72"/>
        <end position="91"/>
    </location>
</feature>
<feature type="domain" description="Zn(2)-C6 fungal-type" evidence="3">
    <location>
        <begin position="6"/>
        <end position="26"/>
    </location>
</feature>
<gene>
    <name evidence="4" type="ORF">FOVG_17493</name>
</gene>
<proteinExistence type="predicted"/>
<dbReference type="Pfam" id="PF00172">
    <property type="entry name" value="Zn_clus"/>
    <property type="match status" value="1"/>
</dbReference>
<accession>W9NTQ4</accession>
<evidence type="ECO:0000256" key="1">
    <source>
        <dbReference type="ARBA" id="ARBA00023242"/>
    </source>
</evidence>
<keyword evidence="1" id="KW-0539">Nucleus</keyword>
<reference evidence="4" key="1">
    <citation type="submission" date="2011-10" db="EMBL/GenBank/DDBJ databases">
        <title>The Genome Sequence of Fusarium oxysporum HDV247.</title>
        <authorList>
            <consortium name="The Broad Institute Genome Sequencing Platform"/>
            <person name="Ma L.-J."/>
            <person name="Gale L.R."/>
            <person name="Schwartz D.C."/>
            <person name="Zhou S."/>
            <person name="Corby-Kistler H."/>
            <person name="Young S.K."/>
            <person name="Zeng Q."/>
            <person name="Gargeya S."/>
            <person name="Fitzgerald M."/>
            <person name="Haas B."/>
            <person name="Abouelleil A."/>
            <person name="Alvarado L."/>
            <person name="Arachchi H.M."/>
            <person name="Berlin A."/>
            <person name="Brown A."/>
            <person name="Chapman S.B."/>
            <person name="Chen Z."/>
            <person name="Dunbar C."/>
            <person name="Freedman E."/>
            <person name="Gearin G."/>
            <person name="Goldberg J."/>
            <person name="Griggs A."/>
            <person name="Gujja S."/>
            <person name="Heiman D."/>
            <person name="Howarth C."/>
            <person name="Larson L."/>
            <person name="Lui A."/>
            <person name="MacDonald P.J.P."/>
            <person name="Montmayeur A."/>
            <person name="Murphy C."/>
            <person name="Neiman D."/>
            <person name="Pearson M."/>
            <person name="Priest M."/>
            <person name="Roberts A."/>
            <person name="Saif S."/>
            <person name="Shea T."/>
            <person name="Shenoy N."/>
            <person name="Sisk P."/>
            <person name="Stolte C."/>
            <person name="Sykes S."/>
            <person name="Wortman J."/>
            <person name="Nusbaum C."/>
            <person name="Birren B."/>
        </authorList>
    </citation>
    <scope>NUCLEOTIDE SEQUENCE [LARGE SCALE GENOMIC DNA]</scope>
    <source>
        <strain evidence="4">HDV247</strain>
    </source>
</reference>
<dbReference type="GO" id="GO:0008270">
    <property type="term" value="F:zinc ion binding"/>
    <property type="evidence" value="ECO:0007669"/>
    <property type="project" value="InterPro"/>
</dbReference>
<organism evidence="4">
    <name type="scientific">Fusarium oxysporum f. sp. pisi HDV247</name>
    <dbReference type="NCBI Taxonomy" id="1080344"/>
    <lineage>
        <taxon>Eukaryota</taxon>
        <taxon>Fungi</taxon>
        <taxon>Dikarya</taxon>
        <taxon>Ascomycota</taxon>
        <taxon>Pezizomycotina</taxon>
        <taxon>Sordariomycetes</taxon>
        <taxon>Hypocreomycetidae</taxon>
        <taxon>Hypocreales</taxon>
        <taxon>Nectriaceae</taxon>
        <taxon>Fusarium</taxon>
        <taxon>Fusarium oxysporum species complex</taxon>
    </lineage>
</organism>
<dbReference type="SUPFAM" id="SSF57701">
    <property type="entry name" value="Zn2/Cys6 DNA-binding domain"/>
    <property type="match status" value="1"/>
</dbReference>
<dbReference type="EMBL" id="JH651022">
    <property type="protein sequence ID" value="EXA31175.1"/>
    <property type="molecule type" value="Genomic_DNA"/>
</dbReference>
<sequence length="91" mass="10678">MPRGRRGCWTCRIRHRRCDESVPNCNESRTRHISRHGYGLDAPEWMSDGRLLQEELRRIKGAVKEIFRRVKTTQNQQLARSTAQEAQSSRA</sequence>
<evidence type="ECO:0000256" key="2">
    <source>
        <dbReference type="SAM" id="MobiDB-lite"/>
    </source>
</evidence>
<dbReference type="AlphaFoldDB" id="W9NTQ4"/>
<feature type="region of interest" description="Disordered" evidence="2">
    <location>
        <begin position="71"/>
        <end position="91"/>
    </location>
</feature>
<dbReference type="InterPro" id="IPR036864">
    <property type="entry name" value="Zn2-C6_fun-type_DNA-bd_sf"/>
</dbReference>
<evidence type="ECO:0000313" key="4">
    <source>
        <dbReference type="EMBL" id="EXA31175.1"/>
    </source>
</evidence>
<dbReference type="HOGENOM" id="CLU_2427103_0_0_1"/>